<dbReference type="InterPro" id="IPR042178">
    <property type="entry name" value="Serpin_sf_1"/>
</dbReference>
<dbReference type="GO" id="GO:0004867">
    <property type="term" value="F:serine-type endopeptidase inhibitor activity"/>
    <property type="evidence" value="ECO:0007669"/>
    <property type="project" value="UniProtKB-KW"/>
</dbReference>
<protein>
    <recommendedName>
        <fullName evidence="6">Serpin domain-containing protein</fullName>
    </recommendedName>
</protein>
<dbReference type="OrthoDB" id="671595at2759"/>
<evidence type="ECO:0000256" key="1">
    <source>
        <dbReference type="ARBA" id="ARBA00009500"/>
    </source>
</evidence>
<evidence type="ECO:0000259" key="6">
    <source>
        <dbReference type="SMART" id="SM00093"/>
    </source>
</evidence>
<dbReference type="EMBL" id="JRES01000678">
    <property type="protein sequence ID" value="KNC29285.1"/>
    <property type="molecule type" value="Genomic_DNA"/>
</dbReference>
<reference evidence="7 8" key="1">
    <citation type="journal article" date="2015" name="Nat. Commun.">
        <title>Lucilia cuprina genome unlocks parasitic fly biology to underpin future interventions.</title>
        <authorList>
            <person name="Anstead C.A."/>
            <person name="Korhonen P.K."/>
            <person name="Young N.D."/>
            <person name="Hall R.S."/>
            <person name="Jex A.R."/>
            <person name="Murali S.C."/>
            <person name="Hughes D.S."/>
            <person name="Lee S.F."/>
            <person name="Perry T."/>
            <person name="Stroehlein A.J."/>
            <person name="Ansell B.R."/>
            <person name="Breugelmans B."/>
            <person name="Hofmann A."/>
            <person name="Qu J."/>
            <person name="Dugan S."/>
            <person name="Lee S.L."/>
            <person name="Chao H."/>
            <person name="Dinh H."/>
            <person name="Han Y."/>
            <person name="Doddapaneni H.V."/>
            <person name="Worley K.C."/>
            <person name="Muzny D.M."/>
            <person name="Ioannidis P."/>
            <person name="Waterhouse R.M."/>
            <person name="Zdobnov E.M."/>
            <person name="James P.J."/>
            <person name="Bagnall N.H."/>
            <person name="Kotze A.C."/>
            <person name="Gibbs R.A."/>
            <person name="Richards S."/>
            <person name="Batterham P."/>
            <person name="Gasser R.B."/>
        </authorList>
    </citation>
    <scope>NUCLEOTIDE SEQUENCE [LARGE SCALE GENOMIC DNA]</scope>
    <source>
        <strain evidence="7 8">LS</strain>
        <tissue evidence="7">Full body</tissue>
    </source>
</reference>
<dbReference type="SMART" id="SM00093">
    <property type="entry name" value="SERPIN"/>
    <property type="match status" value="2"/>
</dbReference>
<feature type="domain" description="Serpin" evidence="6">
    <location>
        <begin position="140"/>
        <end position="498"/>
    </location>
</feature>
<evidence type="ECO:0000256" key="4">
    <source>
        <dbReference type="RuleBase" id="RU000411"/>
    </source>
</evidence>
<name>A0A0L0CAM3_LUCCU</name>
<dbReference type="PANTHER" id="PTHR11461:SF211">
    <property type="entry name" value="GH10112P-RELATED"/>
    <property type="match status" value="1"/>
</dbReference>
<dbReference type="PROSITE" id="PS00284">
    <property type="entry name" value="SERPIN"/>
    <property type="match status" value="1"/>
</dbReference>
<evidence type="ECO:0000313" key="7">
    <source>
        <dbReference type="EMBL" id="KNC29285.1"/>
    </source>
</evidence>
<proteinExistence type="inferred from homology"/>
<evidence type="ECO:0000256" key="3">
    <source>
        <dbReference type="ARBA" id="ARBA00022900"/>
    </source>
</evidence>
<dbReference type="CDD" id="cd19954">
    <property type="entry name" value="serpin42Dd-like_insects"/>
    <property type="match status" value="2"/>
</dbReference>
<gene>
    <name evidence="7" type="ORF">FF38_02390</name>
</gene>
<dbReference type="InterPro" id="IPR000215">
    <property type="entry name" value="Serpin_fam"/>
</dbReference>
<organism evidence="7 8">
    <name type="scientific">Lucilia cuprina</name>
    <name type="common">Green bottle fly</name>
    <name type="synonym">Australian sheep blowfly</name>
    <dbReference type="NCBI Taxonomy" id="7375"/>
    <lineage>
        <taxon>Eukaryota</taxon>
        <taxon>Metazoa</taxon>
        <taxon>Ecdysozoa</taxon>
        <taxon>Arthropoda</taxon>
        <taxon>Hexapoda</taxon>
        <taxon>Insecta</taxon>
        <taxon>Pterygota</taxon>
        <taxon>Neoptera</taxon>
        <taxon>Endopterygota</taxon>
        <taxon>Diptera</taxon>
        <taxon>Brachycera</taxon>
        <taxon>Muscomorpha</taxon>
        <taxon>Oestroidea</taxon>
        <taxon>Calliphoridae</taxon>
        <taxon>Luciliinae</taxon>
        <taxon>Lucilia</taxon>
    </lineage>
</organism>
<dbReference type="STRING" id="7375.A0A0L0CAM3"/>
<accession>A0A0L0CAM3</accession>
<keyword evidence="8" id="KW-1185">Reference proteome</keyword>
<keyword evidence="5" id="KW-0732">Signal</keyword>
<dbReference type="OMA" id="NTTIVDM"/>
<dbReference type="AlphaFoldDB" id="A0A0L0CAM3"/>
<dbReference type="InterPro" id="IPR023796">
    <property type="entry name" value="Serpin_dom"/>
</dbReference>
<sequence>MLKIYIILALWTQSLNAQYDVYMSNSRGGQNTVKSYDFYSEYDNSTQLGSAKNDKVSNSDQLSGQMYNTNSRNAYGNTNNLAANPTLSHSKETNLKNTEPNANTPIINNLSTTSSLLEENPATTYRSSAREIPAGEPFNAKLFEIMSLRAQSENLVYSPISLQTILAFIFTMSSGKLYDELAQLLAMPNNRTFVAKTFENIIQAASLNTPPTTLIMANKLYYDYRFGPIDQSVRNMAKNSFESEMEQIDFFASKNAANIINSWVSKKTRNLIRDIVSPSSISGDTSALLLNSIYFKSDWLTKFASYDTETQDFFVTKYKKVPVDMMYNEDVFRYADFPDDLQASVVELPYNSSDLSMLLILPKDIEGLSDLERKLRYYDFQAIAQKLKRETVTVKLPRFKIEYETDLIKPLQQLGLNALFNNAGSINLFKNQQKPLIVDQFKHKSYINVNEAGTEAAAATVLIYTPKRKASKIWSRQKIIILKMKWQLLLIVGIIALSQSTNGKLASNYAQTIERNLFASEFYNAVASEKLNDNVVVSPAAVQISMALAFYGAKGKTATEMQTGLRLGSSDAEDVVRRFGEFQLAFGRDNNMRLANNIYINENLEFKQKFKDVAQRNFESNIEKADFHPPYNKRTAERINKAMETKTNGKITDILAPQQLNDLTEGVIVNGITFSAPWQKAFRLDKTSKRSFSSGRQSFKVDTMWTLNNFQYGEVSNLDAKVVELPYQNSDFSMVVILPNRKDGLRDLLQNLKGKNLVAILDDSLSTQKVEIYLPKFSATFGVNLEEPFKKLGVTTMFTRQGDFGNMYRMFVSHYINSANHKAYVEVSEAGTEQPLESGGLKNIFSRTKKFEADHPFVFCIKHKDSVIFMGHIANYAYV</sequence>
<evidence type="ECO:0000313" key="8">
    <source>
        <dbReference type="Proteomes" id="UP000037069"/>
    </source>
</evidence>
<dbReference type="Gene3D" id="2.30.39.10">
    <property type="entry name" value="Alpha-1-antitrypsin, domain 1"/>
    <property type="match status" value="2"/>
</dbReference>
<keyword evidence="3" id="KW-0722">Serine protease inhibitor</keyword>
<dbReference type="InterPro" id="IPR042185">
    <property type="entry name" value="Serpin_sf_2"/>
</dbReference>
<evidence type="ECO:0000256" key="5">
    <source>
        <dbReference type="SAM" id="SignalP"/>
    </source>
</evidence>
<comment type="similarity">
    <text evidence="1 4">Belongs to the serpin family.</text>
</comment>
<evidence type="ECO:0000256" key="2">
    <source>
        <dbReference type="ARBA" id="ARBA00022690"/>
    </source>
</evidence>
<dbReference type="InterPro" id="IPR036186">
    <property type="entry name" value="Serpin_sf"/>
</dbReference>
<comment type="caution">
    <text evidence="7">The sequence shown here is derived from an EMBL/GenBank/DDBJ whole genome shotgun (WGS) entry which is preliminary data.</text>
</comment>
<keyword evidence="2" id="KW-0646">Protease inhibitor</keyword>
<feature type="chain" id="PRO_5005535973" description="Serpin domain-containing protein" evidence="5">
    <location>
        <begin position="18"/>
        <end position="879"/>
    </location>
</feature>
<dbReference type="InterPro" id="IPR023795">
    <property type="entry name" value="Serpin_CS"/>
</dbReference>
<dbReference type="Pfam" id="PF00079">
    <property type="entry name" value="Serpin"/>
    <property type="match status" value="2"/>
</dbReference>
<dbReference type="SUPFAM" id="SSF56574">
    <property type="entry name" value="Serpins"/>
    <property type="match status" value="2"/>
</dbReference>
<dbReference type="GO" id="GO:0005615">
    <property type="term" value="C:extracellular space"/>
    <property type="evidence" value="ECO:0007669"/>
    <property type="project" value="InterPro"/>
</dbReference>
<dbReference type="PANTHER" id="PTHR11461">
    <property type="entry name" value="SERINE PROTEASE INHIBITOR, SERPIN"/>
    <property type="match status" value="1"/>
</dbReference>
<dbReference type="Proteomes" id="UP000037069">
    <property type="component" value="Unassembled WGS sequence"/>
</dbReference>
<feature type="domain" description="Serpin" evidence="6">
    <location>
        <begin position="520"/>
        <end position="876"/>
    </location>
</feature>
<feature type="signal peptide" evidence="5">
    <location>
        <begin position="1"/>
        <end position="17"/>
    </location>
</feature>
<dbReference type="Gene3D" id="3.30.497.10">
    <property type="entry name" value="Antithrombin, subunit I, domain 2"/>
    <property type="match status" value="2"/>
</dbReference>